<dbReference type="EMBL" id="CP058214">
    <property type="protein sequence ID" value="QPC42431.1"/>
    <property type="molecule type" value="Genomic_DNA"/>
</dbReference>
<evidence type="ECO:0000313" key="1">
    <source>
        <dbReference type="EMBL" id="QPC42431.1"/>
    </source>
</evidence>
<keyword evidence="2" id="KW-1185">Reference proteome</keyword>
<dbReference type="RefSeq" id="WP_213163663.1">
    <property type="nucleotide sequence ID" value="NZ_CP058214.1"/>
</dbReference>
<sequence>MTVSMGSGDKLLFLLKTRGRANASALSRQLGISPQAVRERLAQLENDGLVAHEDEVAGRGRPKRFWHLAEKADAAFPDTHAELTVSLISTIHAELGQEALDRLIARRERETAAQYREALAGCATLEDRVAALAGLRQAEGYMAEWQRSPERDGSFLLVENHCPICAAARACQGFCRAELDVFRDSLGEGCTVEREEHILKGARRCTYRIAPKPGP</sequence>
<dbReference type="InterPro" id="IPR036388">
    <property type="entry name" value="WH-like_DNA-bd_sf"/>
</dbReference>
<dbReference type="InterPro" id="IPR000485">
    <property type="entry name" value="AsnC-type_HTH_dom"/>
</dbReference>
<dbReference type="Gene3D" id="1.10.10.10">
    <property type="entry name" value="Winged helix-like DNA-binding domain superfamily/Winged helix DNA-binding domain"/>
    <property type="match status" value="1"/>
</dbReference>
<dbReference type="PANTHER" id="PTHR38600:SF2">
    <property type="entry name" value="SLL0088 PROTEIN"/>
    <property type="match status" value="1"/>
</dbReference>
<accession>A0A7S8C308</accession>
<dbReference type="PANTHER" id="PTHR38600">
    <property type="entry name" value="TRANSCRIPTIONAL REGULATORY PROTEIN"/>
    <property type="match status" value="1"/>
</dbReference>
<protein>
    <submittedName>
        <fullName evidence="1">Transcriptional regulator</fullName>
    </submittedName>
</protein>
<dbReference type="PRINTS" id="PR00033">
    <property type="entry name" value="HTHASNC"/>
</dbReference>
<dbReference type="InterPro" id="IPR011991">
    <property type="entry name" value="ArsR-like_HTH"/>
</dbReference>
<reference evidence="1 2" key="1">
    <citation type="submission" date="2020-06" db="EMBL/GenBank/DDBJ databases">
        <title>Genome sequence of 2 isolates from Red Sea Mangroves.</title>
        <authorList>
            <person name="Sefrji F."/>
            <person name="Michoud G."/>
            <person name="Merlino G."/>
            <person name="Daffonchio D."/>
        </authorList>
    </citation>
    <scope>NUCLEOTIDE SEQUENCE [LARGE SCALE GENOMIC DNA]</scope>
    <source>
        <strain evidence="1 2">R1DC25</strain>
    </source>
</reference>
<dbReference type="GO" id="GO:0043565">
    <property type="term" value="F:sequence-specific DNA binding"/>
    <property type="evidence" value="ECO:0007669"/>
    <property type="project" value="InterPro"/>
</dbReference>
<dbReference type="GO" id="GO:0006355">
    <property type="term" value="P:regulation of DNA-templated transcription"/>
    <property type="evidence" value="ECO:0007669"/>
    <property type="project" value="UniProtKB-ARBA"/>
</dbReference>
<dbReference type="CDD" id="cd00090">
    <property type="entry name" value="HTH_ARSR"/>
    <property type="match status" value="1"/>
</dbReference>
<gene>
    <name evidence="1" type="ORF">HW532_06750</name>
</gene>
<name>A0A7S8C308_9HYPH</name>
<dbReference type="SUPFAM" id="SSF46785">
    <property type="entry name" value="Winged helix' DNA-binding domain"/>
    <property type="match status" value="1"/>
</dbReference>
<proteinExistence type="predicted"/>
<evidence type="ECO:0000313" key="2">
    <source>
        <dbReference type="Proteomes" id="UP000593594"/>
    </source>
</evidence>
<dbReference type="KEGG" id="kmn:HW532_06750"/>
<dbReference type="Pfam" id="PF13412">
    <property type="entry name" value="HTH_24"/>
    <property type="match status" value="1"/>
</dbReference>
<dbReference type="InterPro" id="IPR036390">
    <property type="entry name" value="WH_DNA-bd_sf"/>
</dbReference>
<dbReference type="Proteomes" id="UP000593594">
    <property type="component" value="Chromosome"/>
</dbReference>
<organism evidence="1 2">
    <name type="scientific">Kaustia mangrovi</name>
    <dbReference type="NCBI Taxonomy" id="2593653"/>
    <lineage>
        <taxon>Bacteria</taxon>
        <taxon>Pseudomonadati</taxon>
        <taxon>Pseudomonadota</taxon>
        <taxon>Alphaproteobacteria</taxon>
        <taxon>Hyphomicrobiales</taxon>
        <taxon>Parvibaculaceae</taxon>
        <taxon>Kaustia</taxon>
    </lineage>
</organism>
<dbReference type="AlphaFoldDB" id="A0A7S8C308"/>